<dbReference type="CDD" id="cd00146">
    <property type="entry name" value="PKD"/>
    <property type="match status" value="1"/>
</dbReference>
<accession>A0ABQ3D562</accession>
<dbReference type="InterPro" id="IPR015943">
    <property type="entry name" value="WD40/YVTN_repeat-like_dom_sf"/>
</dbReference>
<feature type="region of interest" description="Disordered" evidence="2">
    <location>
        <begin position="84"/>
        <end position="105"/>
    </location>
</feature>
<dbReference type="PANTHER" id="PTHR30344:SF1">
    <property type="entry name" value="6-PHOSPHOGLUCONOLACTONASE"/>
    <property type="match status" value="1"/>
</dbReference>
<reference evidence="5" key="1">
    <citation type="journal article" date="2019" name="Int. J. Syst. Evol. Microbiol.">
        <title>The Global Catalogue of Microorganisms (GCM) 10K type strain sequencing project: providing services to taxonomists for standard genome sequencing and annotation.</title>
        <authorList>
            <consortium name="The Broad Institute Genomics Platform"/>
            <consortium name="The Broad Institute Genome Sequencing Center for Infectious Disease"/>
            <person name="Wu L."/>
            <person name="Ma J."/>
        </authorList>
    </citation>
    <scope>NUCLEOTIDE SEQUENCE [LARGE SCALE GENOMIC DNA]</scope>
    <source>
        <strain evidence="5">JCM 4733</strain>
    </source>
</reference>
<comment type="similarity">
    <text evidence="1">Belongs to the cycloisomerase 2 family.</text>
</comment>
<protein>
    <recommendedName>
        <fullName evidence="3">PKD domain-containing protein</fullName>
    </recommendedName>
</protein>
<dbReference type="InterPro" id="IPR035986">
    <property type="entry name" value="PKD_dom_sf"/>
</dbReference>
<gene>
    <name evidence="4" type="ORF">GCM10010345_74610</name>
</gene>
<dbReference type="InterPro" id="IPR019405">
    <property type="entry name" value="Lactonase_7-beta_prop"/>
</dbReference>
<dbReference type="EMBL" id="BMVN01000041">
    <property type="protein sequence ID" value="GHA59365.1"/>
    <property type="molecule type" value="Genomic_DNA"/>
</dbReference>
<dbReference type="Pfam" id="PF18911">
    <property type="entry name" value="PKD_4"/>
    <property type="match status" value="1"/>
</dbReference>
<evidence type="ECO:0000256" key="2">
    <source>
        <dbReference type="SAM" id="MobiDB-lite"/>
    </source>
</evidence>
<name>A0ABQ3D562_9ACTN</name>
<dbReference type="SUPFAM" id="SSF49299">
    <property type="entry name" value="PKD domain"/>
    <property type="match status" value="1"/>
</dbReference>
<proteinExistence type="inferred from homology"/>
<keyword evidence="5" id="KW-1185">Reference proteome</keyword>
<dbReference type="Pfam" id="PF10282">
    <property type="entry name" value="Lactonase"/>
    <property type="match status" value="3"/>
</dbReference>
<comment type="caution">
    <text evidence="4">The sequence shown here is derived from an EMBL/GenBank/DDBJ whole genome shotgun (WGS) entry which is preliminary data.</text>
</comment>
<dbReference type="InterPro" id="IPR022409">
    <property type="entry name" value="PKD/Chitinase_dom"/>
</dbReference>
<dbReference type="Gene3D" id="2.130.10.10">
    <property type="entry name" value="YVTN repeat-like/Quinoprotein amine dehydrogenase"/>
    <property type="match status" value="3"/>
</dbReference>
<dbReference type="Proteomes" id="UP000653644">
    <property type="component" value="Unassembled WGS sequence"/>
</dbReference>
<dbReference type="PROSITE" id="PS50093">
    <property type="entry name" value="PKD"/>
    <property type="match status" value="1"/>
</dbReference>
<dbReference type="InterPro" id="IPR000601">
    <property type="entry name" value="PKD_dom"/>
</dbReference>
<sequence length="511" mass="51769">MEGLHPVVGGTVSQHRRTLPVPALPAVLVGFMVLLALGIPPAQAEPSRTSSAWAELASSQATKGRPLYVTNSLSDNVAGFTVGADGSPVPNGAPTPTQAQGSAPSAIVTAPDGRTVYVVERNAGVVQPYRVGADGTLSPLSDPVPTGGQTPFGTAIAPDGRTLYTANLGSGTVSVFAVDADGTLTLRGDPVPATDNPRGLAVTPDGRFLYVGHGVPLTDLTNTLDRFAIGTDGTLSGRSTVATTGGAGTGMGTTPDGQYLYVAATTTDQLFGFRVSKDGDLTATPGSPYSVADHPEGVAVSPDGRHLFLASPSQVRPDTVHAVSAFTIGTDGSLRAVPGSPFTGGAGPVGIAVTPDGRFLYVSHFDGDELYGFAIGSTGALTRTPGSPVSSGGRAPAFEALTIIPDQGPTAVLSTPAKRNRAGQAADLYASASTDPDGGKIARYDWDFGDGTVLRDAGLAVQHVYTAPGSYTARVTVTDDEGCSTTRVFTGQTLLCNGSNAATDTVTVTVN</sequence>
<dbReference type="SMART" id="SM00089">
    <property type="entry name" value="PKD"/>
    <property type="match status" value="1"/>
</dbReference>
<dbReference type="SUPFAM" id="SSF50974">
    <property type="entry name" value="Nitrous oxide reductase, N-terminal domain"/>
    <property type="match status" value="1"/>
</dbReference>
<dbReference type="InterPro" id="IPR050282">
    <property type="entry name" value="Cycloisomerase_2"/>
</dbReference>
<evidence type="ECO:0000256" key="1">
    <source>
        <dbReference type="ARBA" id="ARBA00005564"/>
    </source>
</evidence>
<feature type="compositionally biased region" description="Polar residues" evidence="2">
    <location>
        <begin position="94"/>
        <end position="103"/>
    </location>
</feature>
<evidence type="ECO:0000259" key="3">
    <source>
        <dbReference type="PROSITE" id="PS50093"/>
    </source>
</evidence>
<dbReference type="Gene3D" id="2.60.40.10">
    <property type="entry name" value="Immunoglobulins"/>
    <property type="match status" value="1"/>
</dbReference>
<dbReference type="InterPro" id="IPR011045">
    <property type="entry name" value="N2O_reductase_N"/>
</dbReference>
<dbReference type="InterPro" id="IPR013783">
    <property type="entry name" value="Ig-like_fold"/>
</dbReference>
<organism evidence="4 5">
    <name type="scientific">Streptomyces canarius</name>
    <dbReference type="NCBI Taxonomy" id="285453"/>
    <lineage>
        <taxon>Bacteria</taxon>
        <taxon>Bacillati</taxon>
        <taxon>Actinomycetota</taxon>
        <taxon>Actinomycetes</taxon>
        <taxon>Kitasatosporales</taxon>
        <taxon>Streptomycetaceae</taxon>
        <taxon>Streptomyces</taxon>
    </lineage>
</organism>
<feature type="domain" description="PKD" evidence="3">
    <location>
        <begin position="409"/>
        <end position="482"/>
    </location>
</feature>
<evidence type="ECO:0000313" key="4">
    <source>
        <dbReference type="EMBL" id="GHA59365.1"/>
    </source>
</evidence>
<dbReference type="PANTHER" id="PTHR30344">
    <property type="entry name" value="6-PHOSPHOGLUCONOLACTONASE-RELATED"/>
    <property type="match status" value="1"/>
</dbReference>
<evidence type="ECO:0000313" key="5">
    <source>
        <dbReference type="Proteomes" id="UP000653644"/>
    </source>
</evidence>